<evidence type="ECO:0000313" key="3">
    <source>
        <dbReference type="Proteomes" id="UP000598820"/>
    </source>
</evidence>
<evidence type="ECO:0000259" key="1">
    <source>
        <dbReference type="SMART" id="SM00736"/>
    </source>
</evidence>
<dbReference type="InterPro" id="IPR013783">
    <property type="entry name" value="Ig-like_fold"/>
</dbReference>
<dbReference type="SUPFAM" id="SSF49313">
    <property type="entry name" value="Cadherin-like"/>
    <property type="match status" value="1"/>
</dbReference>
<organism evidence="2 3">
    <name type="scientific">Spirosoma profusum</name>
    <dbReference type="NCBI Taxonomy" id="2771354"/>
    <lineage>
        <taxon>Bacteria</taxon>
        <taxon>Pseudomonadati</taxon>
        <taxon>Bacteroidota</taxon>
        <taxon>Cytophagia</taxon>
        <taxon>Cytophagales</taxon>
        <taxon>Cytophagaceae</taxon>
        <taxon>Spirosoma</taxon>
    </lineage>
</organism>
<reference evidence="2" key="1">
    <citation type="submission" date="2020-09" db="EMBL/GenBank/DDBJ databases">
        <authorList>
            <person name="Kim M.K."/>
        </authorList>
    </citation>
    <scope>NUCLEOTIDE SEQUENCE</scope>
    <source>
        <strain evidence="2">BT702</strain>
    </source>
</reference>
<proteinExistence type="predicted"/>
<dbReference type="InterPro" id="IPR015919">
    <property type="entry name" value="Cadherin-like_sf"/>
</dbReference>
<name>A0A927AVA9_9BACT</name>
<dbReference type="Gene3D" id="2.60.40.10">
    <property type="entry name" value="Immunoglobulins"/>
    <property type="match status" value="1"/>
</dbReference>
<keyword evidence="3" id="KW-1185">Reference proteome</keyword>
<dbReference type="Proteomes" id="UP000598820">
    <property type="component" value="Unassembled WGS sequence"/>
</dbReference>
<dbReference type="EMBL" id="JACWZY010000044">
    <property type="protein sequence ID" value="MBD2705075.1"/>
    <property type="molecule type" value="Genomic_DNA"/>
</dbReference>
<accession>A0A927AVA9</accession>
<dbReference type="GO" id="GO:0016020">
    <property type="term" value="C:membrane"/>
    <property type="evidence" value="ECO:0007669"/>
    <property type="project" value="InterPro"/>
</dbReference>
<dbReference type="AlphaFoldDB" id="A0A927AVA9"/>
<dbReference type="InterPro" id="IPR006644">
    <property type="entry name" value="Cadg"/>
</dbReference>
<protein>
    <recommendedName>
        <fullName evidence="1">Dystroglycan-type cadherin-like domain-containing protein</fullName>
    </recommendedName>
</protein>
<sequence length="318" mass="30709">MGGGSAYLFSGPGLGSQSGNVAVVNQAGNYSVTATGANGCTATQNTVVASNIVVPTATLSASGTLTCAQNSITLTAGGGNMYSFGGPGVVSQSGNVAVVNVAGSYSVTAIGTNGCTAIQTTTVSSNTTSSPLSLTVNVPLSCSTSSVTLTATSGFSSYVFSSGASQQGGPGGNTATVNVAGVYGVTAINSSGCSSTATIAVNSQNCPPSVATPIGPQVGTINQAVSLTIPANTFTDAETPNNLTLSVSGLPSGLSFSAPATISGMPSTTVGSPFSVTVSATDPSGLSSSTSFQLTIRPASSSIYHYGSNPVKLLGCGS</sequence>
<dbReference type="Pfam" id="PF05345">
    <property type="entry name" value="He_PIG"/>
    <property type="match status" value="1"/>
</dbReference>
<gene>
    <name evidence="2" type="ORF">IC229_30900</name>
</gene>
<dbReference type="SMART" id="SM00736">
    <property type="entry name" value="CADG"/>
    <property type="match status" value="1"/>
</dbReference>
<evidence type="ECO:0000313" key="2">
    <source>
        <dbReference type="EMBL" id="MBD2705075.1"/>
    </source>
</evidence>
<feature type="domain" description="Dystroglycan-type cadherin-like" evidence="1">
    <location>
        <begin position="209"/>
        <end position="303"/>
    </location>
</feature>
<dbReference type="GO" id="GO:0005509">
    <property type="term" value="F:calcium ion binding"/>
    <property type="evidence" value="ECO:0007669"/>
    <property type="project" value="InterPro"/>
</dbReference>
<comment type="caution">
    <text evidence="2">The sequence shown here is derived from an EMBL/GenBank/DDBJ whole genome shotgun (WGS) entry which is preliminary data.</text>
</comment>